<name>A0A915DN37_9BILA</name>
<evidence type="ECO:0000256" key="5">
    <source>
        <dbReference type="SAM" id="MobiDB-lite"/>
    </source>
</evidence>
<feature type="region of interest" description="Disordered" evidence="5">
    <location>
        <begin position="49"/>
        <end position="82"/>
    </location>
</feature>
<dbReference type="GO" id="GO:0003677">
    <property type="term" value="F:DNA binding"/>
    <property type="evidence" value="ECO:0007669"/>
    <property type="project" value="InterPro"/>
</dbReference>
<feature type="compositionally biased region" description="Polar residues" evidence="5">
    <location>
        <begin position="403"/>
        <end position="419"/>
    </location>
</feature>
<feature type="compositionally biased region" description="Low complexity" evidence="5">
    <location>
        <begin position="378"/>
        <end position="394"/>
    </location>
</feature>
<dbReference type="AlphaFoldDB" id="A0A915DN37"/>
<reference evidence="8" key="1">
    <citation type="submission" date="2022-11" db="UniProtKB">
        <authorList>
            <consortium name="WormBaseParasite"/>
        </authorList>
    </citation>
    <scope>IDENTIFICATION</scope>
</reference>
<evidence type="ECO:0000256" key="1">
    <source>
        <dbReference type="ARBA" id="ARBA00022723"/>
    </source>
</evidence>
<proteinExistence type="predicted"/>
<dbReference type="SUPFAM" id="SSF57667">
    <property type="entry name" value="beta-beta-alpha zinc fingers"/>
    <property type="match status" value="1"/>
</dbReference>
<evidence type="ECO:0000256" key="3">
    <source>
        <dbReference type="ARBA" id="ARBA00022833"/>
    </source>
</evidence>
<dbReference type="SMART" id="SM00614">
    <property type="entry name" value="ZnF_BED"/>
    <property type="match status" value="1"/>
</dbReference>
<dbReference type="GO" id="GO:0008270">
    <property type="term" value="F:zinc ion binding"/>
    <property type="evidence" value="ECO:0007669"/>
    <property type="project" value="UniProtKB-KW"/>
</dbReference>
<feature type="region of interest" description="Disordered" evidence="5">
    <location>
        <begin position="364"/>
        <end position="419"/>
    </location>
</feature>
<keyword evidence="1" id="KW-0479">Metal-binding</keyword>
<dbReference type="InterPro" id="IPR003656">
    <property type="entry name" value="Znf_BED"/>
</dbReference>
<dbReference type="InterPro" id="IPR036236">
    <property type="entry name" value="Znf_C2H2_sf"/>
</dbReference>
<sequence length="475" mass="51067">MSEVWNHFKLAANGLSVTCHHCGKFMKRSDSSTKSMWGHLNSFHKEAVGEETFQMKRKRRIYPKDPNGPPPRKRKPRRKLTGEIIKPAIGPVSMSSTDEEEACSSSNATTRVSNSPQVPVANPVWCQDAMLAAAHLQHMLGGHPELMNMMMYNPMLGANGIPRVPVAALTQPSLPVSKIFPVGCGVEKALQASSPIIAANAPILAASDGNAAIVPKQEKLAETPTQPYVKRKRSRASPGANNANGAVQPPTKTFAIAKLSSQNATTSPPATDIQSKEEMLCKSEVDAPLVLQLHPQNNYTNNNSAATTFLLNSSGVFDPIMGDANLLSALDPASLMAFMEAGSTFSTSTTNFADIASLANNNTNSHSKNCSSTGQPAPITSNTSNNTISSPLPSKNAPKSHLNKTSVSTEKTNETNAITEPNPWLKQMLQIRKFSNRIIASTEEAAKLTKITDIDSDNHAKFNISDPLVCMLCIK</sequence>
<keyword evidence="2 4" id="KW-0863">Zinc-finger</keyword>
<organism evidence="7 8">
    <name type="scientific">Ditylenchus dipsaci</name>
    <dbReference type="NCBI Taxonomy" id="166011"/>
    <lineage>
        <taxon>Eukaryota</taxon>
        <taxon>Metazoa</taxon>
        <taxon>Ecdysozoa</taxon>
        <taxon>Nematoda</taxon>
        <taxon>Chromadorea</taxon>
        <taxon>Rhabditida</taxon>
        <taxon>Tylenchina</taxon>
        <taxon>Tylenchomorpha</taxon>
        <taxon>Sphaerularioidea</taxon>
        <taxon>Anguinidae</taxon>
        <taxon>Anguininae</taxon>
        <taxon>Ditylenchus</taxon>
    </lineage>
</organism>
<dbReference type="Pfam" id="PF02892">
    <property type="entry name" value="zf-BED"/>
    <property type="match status" value="1"/>
</dbReference>
<evidence type="ECO:0000313" key="7">
    <source>
        <dbReference type="Proteomes" id="UP000887574"/>
    </source>
</evidence>
<feature type="region of interest" description="Disordered" evidence="5">
    <location>
        <begin position="222"/>
        <end position="248"/>
    </location>
</feature>
<keyword evidence="7" id="KW-1185">Reference proteome</keyword>
<keyword evidence="3" id="KW-0862">Zinc</keyword>
<feature type="domain" description="BED-type" evidence="6">
    <location>
        <begin position="1"/>
        <end position="51"/>
    </location>
</feature>
<evidence type="ECO:0000259" key="6">
    <source>
        <dbReference type="PROSITE" id="PS50808"/>
    </source>
</evidence>
<evidence type="ECO:0000313" key="8">
    <source>
        <dbReference type="WBParaSite" id="jg21740"/>
    </source>
</evidence>
<dbReference type="PROSITE" id="PS50808">
    <property type="entry name" value="ZF_BED"/>
    <property type="match status" value="1"/>
</dbReference>
<dbReference type="Proteomes" id="UP000887574">
    <property type="component" value="Unplaced"/>
</dbReference>
<evidence type="ECO:0000256" key="2">
    <source>
        <dbReference type="ARBA" id="ARBA00022771"/>
    </source>
</evidence>
<evidence type="ECO:0000256" key="4">
    <source>
        <dbReference type="PROSITE-ProRule" id="PRU00027"/>
    </source>
</evidence>
<protein>
    <submittedName>
        <fullName evidence="8">BED-type domain-containing protein</fullName>
    </submittedName>
</protein>
<dbReference type="WBParaSite" id="jg21740">
    <property type="protein sequence ID" value="jg21740"/>
    <property type="gene ID" value="jg21740"/>
</dbReference>
<feature type="compositionally biased region" description="Polar residues" evidence="5">
    <location>
        <begin position="364"/>
        <end position="375"/>
    </location>
</feature>
<accession>A0A915DN37</accession>